<dbReference type="GO" id="GO:0030956">
    <property type="term" value="C:glutamyl-tRNA(Gln) amidotransferase complex"/>
    <property type="evidence" value="ECO:0007669"/>
    <property type="project" value="InterPro"/>
</dbReference>
<dbReference type="InterPro" id="IPR000120">
    <property type="entry name" value="Amidase"/>
</dbReference>
<dbReference type="AlphaFoldDB" id="A0A644TYQ0"/>
<dbReference type="InterPro" id="IPR036928">
    <property type="entry name" value="AS_sf"/>
</dbReference>
<comment type="catalytic activity">
    <reaction evidence="7">
        <text>L-glutamyl-tRNA(Gln) + L-glutamine + ATP + H2O = L-glutaminyl-tRNA(Gln) + L-glutamate + ADP + phosphate + H(+)</text>
        <dbReference type="Rhea" id="RHEA:17521"/>
        <dbReference type="Rhea" id="RHEA-COMP:9681"/>
        <dbReference type="Rhea" id="RHEA-COMP:9684"/>
        <dbReference type="ChEBI" id="CHEBI:15377"/>
        <dbReference type="ChEBI" id="CHEBI:15378"/>
        <dbReference type="ChEBI" id="CHEBI:29985"/>
        <dbReference type="ChEBI" id="CHEBI:30616"/>
        <dbReference type="ChEBI" id="CHEBI:43474"/>
        <dbReference type="ChEBI" id="CHEBI:58359"/>
        <dbReference type="ChEBI" id="CHEBI:78520"/>
        <dbReference type="ChEBI" id="CHEBI:78521"/>
        <dbReference type="ChEBI" id="CHEBI:456216"/>
        <dbReference type="EC" id="6.3.5.7"/>
    </reaction>
</comment>
<protein>
    <recommendedName>
        <fullName evidence="2">glutaminyl-tRNA synthase (glutamine-hydrolyzing)</fullName>
        <ecNumber evidence="2">6.3.5.7</ecNumber>
    </recommendedName>
</protein>
<comment type="similarity">
    <text evidence="1">Belongs to the amidase family. GatA subfamily.</text>
</comment>
<feature type="domain" description="Amidase" evidence="8">
    <location>
        <begin position="26"/>
        <end position="458"/>
    </location>
</feature>
<dbReference type="GO" id="GO:0005524">
    <property type="term" value="F:ATP binding"/>
    <property type="evidence" value="ECO:0007669"/>
    <property type="project" value="UniProtKB-KW"/>
</dbReference>
<dbReference type="PROSITE" id="PS00571">
    <property type="entry name" value="AMIDASES"/>
    <property type="match status" value="1"/>
</dbReference>
<dbReference type="GO" id="GO:0016740">
    <property type="term" value="F:transferase activity"/>
    <property type="evidence" value="ECO:0007669"/>
    <property type="project" value="UniProtKB-KW"/>
</dbReference>
<evidence type="ECO:0000256" key="1">
    <source>
        <dbReference type="ARBA" id="ARBA00008069"/>
    </source>
</evidence>
<evidence type="ECO:0000256" key="3">
    <source>
        <dbReference type="ARBA" id="ARBA00022598"/>
    </source>
</evidence>
<keyword evidence="5" id="KW-0067">ATP-binding</keyword>
<dbReference type="Pfam" id="PF01425">
    <property type="entry name" value="Amidase"/>
    <property type="match status" value="1"/>
</dbReference>
<dbReference type="EMBL" id="VSSQ01000058">
    <property type="protein sequence ID" value="MPL71352.1"/>
    <property type="molecule type" value="Genomic_DNA"/>
</dbReference>
<reference evidence="9" key="1">
    <citation type="submission" date="2019-08" db="EMBL/GenBank/DDBJ databases">
        <authorList>
            <person name="Kucharzyk K."/>
            <person name="Murdoch R.W."/>
            <person name="Higgins S."/>
            <person name="Loffler F."/>
        </authorList>
    </citation>
    <scope>NUCLEOTIDE SEQUENCE</scope>
</reference>
<dbReference type="HAMAP" id="MF_00120">
    <property type="entry name" value="GatA"/>
    <property type="match status" value="1"/>
</dbReference>
<dbReference type="Gene3D" id="3.90.1300.10">
    <property type="entry name" value="Amidase signature (AS) domain"/>
    <property type="match status" value="1"/>
</dbReference>
<evidence type="ECO:0000256" key="5">
    <source>
        <dbReference type="ARBA" id="ARBA00022840"/>
    </source>
</evidence>
<keyword evidence="9" id="KW-0808">Transferase</keyword>
<dbReference type="GO" id="GO:0005739">
    <property type="term" value="C:mitochondrion"/>
    <property type="evidence" value="ECO:0007669"/>
    <property type="project" value="UniProtKB-ARBA"/>
</dbReference>
<evidence type="ECO:0000313" key="9">
    <source>
        <dbReference type="EMBL" id="MPL71352.1"/>
    </source>
</evidence>
<keyword evidence="3 9" id="KW-0436">Ligase</keyword>
<evidence type="ECO:0000256" key="4">
    <source>
        <dbReference type="ARBA" id="ARBA00022741"/>
    </source>
</evidence>
<organism evidence="9">
    <name type="scientific">bioreactor metagenome</name>
    <dbReference type="NCBI Taxonomy" id="1076179"/>
    <lineage>
        <taxon>unclassified sequences</taxon>
        <taxon>metagenomes</taxon>
        <taxon>ecological metagenomes</taxon>
    </lineage>
</organism>
<evidence type="ECO:0000256" key="2">
    <source>
        <dbReference type="ARBA" id="ARBA00012739"/>
    </source>
</evidence>
<dbReference type="SUPFAM" id="SSF75304">
    <property type="entry name" value="Amidase signature (AS) enzymes"/>
    <property type="match status" value="1"/>
</dbReference>
<evidence type="ECO:0000259" key="8">
    <source>
        <dbReference type="Pfam" id="PF01425"/>
    </source>
</evidence>
<keyword evidence="6" id="KW-0648">Protein biosynthesis</keyword>
<keyword evidence="4" id="KW-0547">Nucleotide-binding</keyword>
<dbReference type="NCBIfam" id="TIGR00132">
    <property type="entry name" value="gatA"/>
    <property type="match status" value="1"/>
</dbReference>
<dbReference type="GO" id="GO:0050567">
    <property type="term" value="F:glutaminyl-tRNA synthase (glutamine-hydrolyzing) activity"/>
    <property type="evidence" value="ECO:0007669"/>
    <property type="project" value="UniProtKB-EC"/>
</dbReference>
<dbReference type="EC" id="6.3.5.7" evidence="2"/>
<evidence type="ECO:0000256" key="7">
    <source>
        <dbReference type="ARBA" id="ARBA00047407"/>
    </source>
</evidence>
<dbReference type="InterPro" id="IPR020556">
    <property type="entry name" value="Amidase_CS"/>
</dbReference>
<name>A0A644TYQ0_9ZZZZ</name>
<dbReference type="InterPro" id="IPR004412">
    <property type="entry name" value="GatA"/>
</dbReference>
<accession>A0A644TYQ0</accession>
<dbReference type="GO" id="GO:0006412">
    <property type="term" value="P:translation"/>
    <property type="evidence" value="ECO:0007669"/>
    <property type="project" value="UniProtKB-KW"/>
</dbReference>
<comment type="caution">
    <text evidence="9">The sequence shown here is derived from an EMBL/GenBank/DDBJ whole genome shotgun (WGS) entry which is preliminary data.</text>
</comment>
<dbReference type="PANTHER" id="PTHR11895:SF7">
    <property type="entry name" value="GLUTAMYL-TRNA(GLN) AMIDOTRANSFERASE SUBUNIT A, MITOCHONDRIAL"/>
    <property type="match status" value="1"/>
</dbReference>
<dbReference type="PANTHER" id="PTHR11895">
    <property type="entry name" value="TRANSAMIDASE"/>
    <property type="match status" value="1"/>
</dbReference>
<sequence length="468" mass="50897">MAIMGVLMNTFEKSQKIKKQDLKATENLENFIATIEKKNPSINAFLELNKESALSQAKKIDEKIKNGLKVGSLAGLVFGIKANINVEDRVISAASKTLENYYGSYDATVIKQIKNQDGIIIGMCNMDEFAAGSSTESSYFGATDNPAAPGHIPGGSSGGSAAAIASDMCDIALGSDTGGSIRNPASHCGVIGFKPTYGAVSRQGLLDLSMSLDQIGPLSKDVSGISMALDTIVGYDETECTSLNKEFPSFTEIANQNPEKLQEDVKDMKVLCINQFKDVTDEHINKIIDDSVDKISEMGAEVVESSFDYIDLCLPTYYLINYVEFFSSTRKYDGRKYGHKIEDVCGEEVLRRIEMGSYISQQEFSGKYYKKALQARSLIRNEINKLLGDVDLILGPTVPKLPHKIGEKLEPMEMYAYDVLTVIANLAGIPAGSMKAGEHNGIPVGLQLQAKPNEDDKIIKAMAALESL</sequence>
<dbReference type="InterPro" id="IPR023631">
    <property type="entry name" value="Amidase_dom"/>
</dbReference>
<proteinExistence type="inferred from homology"/>
<evidence type="ECO:0000256" key="6">
    <source>
        <dbReference type="ARBA" id="ARBA00022917"/>
    </source>
</evidence>
<gene>
    <name evidence="9" type="primary">gatA_7</name>
    <name evidence="9" type="ORF">SDC9_17127</name>
</gene>